<feature type="region of interest" description="Disordered" evidence="18">
    <location>
        <begin position="854"/>
        <end position="886"/>
    </location>
</feature>
<evidence type="ECO:0000256" key="15">
    <source>
        <dbReference type="ARBA" id="ARBA00023132"/>
    </source>
</evidence>
<dbReference type="Proteomes" id="UP001500889">
    <property type="component" value="Chromosome O"/>
</dbReference>
<dbReference type="PROSITE" id="PS51434">
    <property type="entry name" value="NUP_C"/>
    <property type="match status" value="1"/>
</dbReference>
<dbReference type="FunFam" id="1.10.10.2360:FF:000001">
    <property type="entry name" value="Nuclear pore complex protein Nup98-Nup96"/>
    <property type="match status" value="1"/>
</dbReference>
<dbReference type="InterPro" id="IPR037665">
    <property type="entry name" value="Nucleoporin_S59-like"/>
</dbReference>
<evidence type="ECO:0000256" key="14">
    <source>
        <dbReference type="ARBA" id="ARBA00023010"/>
    </source>
</evidence>
<dbReference type="GO" id="GO:0008139">
    <property type="term" value="F:nuclear localization sequence binding"/>
    <property type="evidence" value="ECO:0007669"/>
    <property type="project" value="TreeGrafter"/>
</dbReference>
<keyword evidence="7" id="KW-0645">Protease</keyword>
<feature type="region of interest" description="Disordered" evidence="18">
    <location>
        <begin position="742"/>
        <end position="784"/>
    </location>
</feature>
<dbReference type="InterPro" id="IPR021967">
    <property type="entry name" value="Nup98_C"/>
</dbReference>
<dbReference type="Pfam" id="PF04096">
    <property type="entry name" value="Nucleoporin2"/>
    <property type="match status" value="1"/>
</dbReference>
<dbReference type="GO" id="GO:0044614">
    <property type="term" value="C:nuclear pore cytoplasmic filaments"/>
    <property type="evidence" value="ECO:0007669"/>
    <property type="project" value="TreeGrafter"/>
</dbReference>
<protein>
    <recommendedName>
        <fullName evidence="5">Nuclear pore complex protein Nup98-Nup96</fullName>
    </recommendedName>
</protein>
<feature type="compositionally biased region" description="Polar residues" evidence="18">
    <location>
        <begin position="796"/>
        <end position="810"/>
    </location>
</feature>
<keyword evidence="9" id="KW-0378">Hydrolase</keyword>
<feature type="region of interest" description="Disordered" evidence="18">
    <location>
        <begin position="1"/>
        <end position="20"/>
    </location>
</feature>
<keyword evidence="12" id="KW-0720">Serine protease</keyword>
<comment type="subcellular location">
    <subcellularLocation>
        <location evidence="2">Nucleus membrane</location>
        <topology evidence="2">Peripheral membrane protein</topology>
        <orientation evidence="2">Nucleoplasmic side</orientation>
    </subcellularLocation>
    <subcellularLocation>
        <location evidence="1">Nucleus</location>
        <location evidence="1">Nuclear pore complex</location>
    </subcellularLocation>
    <subcellularLocation>
        <location evidence="3">Nucleus</location>
        <location evidence="3">Nucleoplasm</location>
    </subcellularLocation>
</comment>
<dbReference type="FunFam" id="3.30.1610.10:FF:000001">
    <property type="entry name" value="Nuclear pore complex protein Nup98-Nup96"/>
    <property type="match status" value="1"/>
</dbReference>
<dbReference type="GO" id="GO:0017056">
    <property type="term" value="F:structural constituent of nuclear pore"/>
    <property type="evidence" value="ECO:0007669"/>
    <property type="project" value="InterPro"/>
</dbReference>
<keyword evidence="8" id="KW-0677">Repeat</keyword>
<feature type="compositionally biased region" description="Polar residues" evidence="18">
    <location>
        <begin position="386"/>
        <end position="403"/>
    </location>
</feature>
<dbReference type="GO" id="GO:0034398">
    <property type="term" value="P:telomere tethering at nuclear periphery"/>
    <property type="evidence" value="ECO:0007669"/>
    <property type="project" value="TreeGrafter"/>
</dbReference>
<dbReference type="GO" id="GO:0003723">
    <property type="term" value="F:RNA binding"/>
    <property type="evidence" value="ECO:0007669"/>
    <property type="project" value="TreeGrafter"/>
</dbReference>
<feature type="domain" description="Peptidase S59" evidence="19">
    <location>
        <begin position="913"/>
        <end position="1055"/>
    </location>
</feature>
<evidence type="ECO:0000256" key="10">
    <source>
        <dbReference type="ARBA" id="ARBA00022813"/>
    </source>
</evidence>
<keyword evidence="6" id="KW-0813">Transport</keyword>
<evidence type="ECO:0000256" key="13">
    <source>
        <dbReference type="ARBA" id="ARBA00022927"/>
    </source>
</evidence>
<evidence type="ECO:0000256" key="18">
    <source>
        <dbReference type="SAM" id="MobiDB-lite"/>
    </source>
</evidence>
<evidence type="ECO:0000256" key="4">
    <source>
        <dbReference type="ARBA" id="ARBA00008926"/>
    </source>
</evidence>
<keyword evidence="14" id="KW-0811">Translocation</keyword>
<dbReference type="Gene3D" id="1.25.40.690">
    <property type="match status" value="1"/>
</dbReference>
<feature type="compositionally biased region" description="Polar residues" evidence="18">
    <location>
        <begin position="11"/>
        <end position="20"/>
    </location>
</feature>
<dbReference type="Gene3D" id="3.30.1610.10">
    <property type="entry name" value="Peptidase S59, nucleoporin"/>
    <property type="match status" value="1"/>
</dbReference>
<keyword evidence="16" id="KW-0472">Membrane</keyword>
<feature type="region of interest" description="Disordered" evidence="18">
    <location>
        <begin position="331"/>
        <end position="354"/>
    </location>
</feature>
<dbReference type="GO" id="GO:0008236">
    <property type="term" value="F:serine-type peptidase activity"/>
    <property type="evidence" value="ECO:0007669"/>
    <property type="project" value="UniProtKB-KW"/>
</dbReference>
<name>A0AAU9EX09_DROMD</name>
<keyword evidence="13" id="KW-0653">Protein transport</keyword>
<sequence>MFGGSKPTFGATPTATSFGGFSNTAATTPFGQTAFGKPAAPAFGNTSTFAAQPAQPSLFGTAATPAQPAGGMFGASTSSAFGTTAAAPTAFGAFSQPQQPANIFGSTQAAPNTSLFGQAATPAFGAAKPATLGMTAFGQTPAAQPTTSLFGQTTAATSASAFGSFGQAAPTTTNVFGSGTASAFAQPQAAAVGGGVNLGTALAKYQPTMGTDTLMKGGQPNSVSTKQHCITAMKEYELKSLEELRLEDYLSSRKGPQAGSTAGAFGFGGQATAAQPPASGLFGSTVQPSAGLFGQSVGQENKSLFGTSAFGQPATSSAFGAPAQQNSFLQKPFGATAGTPFAQPQAADASNPFGAKPAFGQGASMFGQAPATSAAPAFGQANTGFGSFGTTAGQQPQQTSLFGSTPAADPNKSAFGLGTAASAANTGFGFGTPATSTAGGGLFGAKPATSFAAPAFGATSTANTGFGNFGMTNSSVAAGGGLFNNAGGMNKPATTGFGGFGATTAAPLNFNAGNTGGSLFGNAAKPGGGIFGGASTLGGQTQGGPVGGGGGGLFGGGTGAFGTGGGSLGGGGAFGSLGGNTSMTGGLGMGGHQQMGVGGGMMQQNQQPIHQQILARVTSPYGDTPIFKDLRHGDEADATRATNPAAQQAVMDMNNKQFKINTNSSPAPVKVKAAGSVTRKSLFEGLEEFDGSVEGFNIKPNSRRLVIKPKDKAADISNSNSSLNSSGPHSLHAALGRSQRESFNGAIPNEPTPPAAATAGSGSAVFSPQQQQDTSRRESWLHPKNLEMVRQRNLQTGMDQQQSPHNSTLNELVPRKPLETYRTSSTMRLSVSTIPENPFEDQSQTSAIAIARRDTFSSSDQQQQSANESGLSNRSHEEETTAGNRSRLAIEAAAGATESADYEPHPTGIVLRRVGYYTIPSLDDLKSYLAEDGSCVVPNFTIGREGYGNVFFGKELDVAGLNLDEIVHFRNKEIIIYPDDDNKPAFNQGLNREAQVTLDQVWPVDKTQHVAVKDAQRLIEMDWEGKLRRVCDKNDTRFIEYRPETGSWVFRVKHFSKYGLGDSDEEDSNDKVPTDPKKPKMTALEAHYRAAAAAAAAQDNAGKMTLNSLRHAQRISEDAARSLDPKSLVANVASSSFRPMDDSPEFMLMDKTQFFQAGAGMDFSMFEAPRQQQQQQQQTIVSPTARLAKEMAGNEPHKMQLMKSSLFVEDDDASEDEVRVTVNSRFQRQRNMFQAGPSGWADLGGASESSSPYDFGRASAGLPVSSSASVASLLQSDETSSMATGSNFGDKPKSGAIVAVASKVRPFKFVSKPKVAPVKVFGTTVPLNRSIVYEQRHRWVADLGFYKGRGLKLSFGPHNTLMVPQTLNNVRNAIEDGSVAPASLVFMPRSGNDFSPVLWQFCNFNMVHAHGSFRETIVPHLEVQLGEGISVEIEDSQCPWLHAGTGTQLIAKHLRESLKLRNLGALEEYGVSVWSLLYALWGQHEELSGDPNDTNSHHTVMCRRNLFSDWLENTLVGRDLLTKKVSSHSYLDHMLDLLSCHRVSEACDLALNYDDANLALILAQLGSGAVFRMLMEEQLFAWQQSKSDKFIHLNRLKMYMMAAGVNMMQSSQGTINLMEDNSWLTVVGLELWYFRAPTSSITDALMEYDKAYQSEECYADPPSPTYKGVSAAAETKKPVYDLRYHLLQLYSKRMHSLEETLNPITHTNDPMDFRLSWLLLQTLWALGYRHCSPLAEAQLTVDFASQLENEGLWQWAIFVLLHIESRDRRERAVQQLLLRNVSVLAQAAHNEEERFIVEQLGVPKSWVDYAKAVRAGSLGQRHLQAKHLLSAKHWAEAHEIIFQYIAPDAIINGKTEYLHRLLIQFEDTEGSSSSSSIRVPNWANQGQIFLDFIDISSKFAQIQNVQNIEDIKARWENLKPQLSELCSRISLLPCPTAKHRLCQTEISQSLNCLVHGMCIVSPQMQSSAVLKVALERLPMPQEFLSKELRNLLDELLEDLEQKSTFRERVSGMEIH</sequence>
<feature type="compositionally biased region" description="Low complexity" evidence="18">
    <location>
        <begin position="755"/>
        <end position="764"/>
    </location>
</feature>
<gene>
    <name evidence="20" type="ORF">DMAD_09776</name>
</gene>
<dbReference type="InterPro" id="IPR036903">
    <property type="entry name" value="Nup98_auto-Pept-S59_dom_sf"/>
</dbReference>
<keyword evidence="17" id="KW-0539">Nucleus</keyword>
<evidence type="ECO:0000256" key="17">
    <source>
        <dbReference type="ARBA" id="ARBA00023242"/>
    </source>
</evidence>
<dbReference type="GO" id="GO:0000973">
    <property type="term" value="P:post-transcriptional tethering of RNA polymerase II gene DNA at nuclear periphery"/>
    <property type="evidence" value="ECO:0007669"/>
    <property type="project" value="TreeGrafter"/>
</dbReference>
<comment type="similarity">
    <text evidence="4">Belongs to the nucleoporin GLFG family.</text>
</comment>
<dbReference type="GO" id="GO:0006606">
    <property type="term" value="P:protein import into nucleus"/>
    <property type="evidence" value="ECO:0007669"/>
    <property type="project" value="TreeGrafter"/>
</dbReference>
<dbReference type="GO" id="GO:0031965">
    <property type="term" value="C:nuclear membrane"/>
    <property type="evidence" value="ECO:0007669"/>
    <property type="project" value="UniProtKB-SubCell"/>
</dbReference>
<evidence type="ECO:0000313" key="20">
    <source>
        <dbReference type="EMBL" id="BFF91513.1"/>
    </source>
</evidence>
<dbReference type="InterPro" id="IPR007230">
    <property type="entry name" value="Nup98_auto-Pept-S59_dom"/>
</dbReference>
<dbReference type="Pfam" id="PF12110">
    <property type="entry name" value="Nup96"/>
    <property type="match status" value="1"/>
</dbReference>
<evidence type="ECO:0000256" key="9">
    <source>
        <dbReference type="ARBA" id="ARBA00022801"/>
    </source>
</evidence>
<evidence type="ECO:0000256" key="12">
    <source>
        <dbReference type="ARBA" id="ARBA00022825"/>
    </source>
</evidence>
<dbReference type="GO" id="GO:0051028">
    <property type="term" value="P:mRNA transport"/>
    <property type="evidence" value="ECO:0007669"/>
    <property type="project" value="UniProtKB-KW"/>
</dbReference>
<evidence type="ECO:0000256" key="2">
    <source>
        <dbReference type="ARBA" id="ARBA00004620"/>
    </source>
</evidence>
<evidence type="ECO:0000256" key="3">
    <source>
        <dbReference type="ARBA" id="ARBA00004642"/>
    </source>
</evidence>
<proteinExistence type="inferred from homology"/>
<dbReference type="Pfam" id="PF21240">
    <property type="entry name" value="Nup98_GLEBS"/>
    <property type="match status" value="1"/>
</dbReference>
<evidence type="ECO:0000313" key="21">
    <source>
        <dbReference type="Proteomes" id="UP001500889"/>
    </source>
</evidence>
<keyword evidence="11" id="KW-0509">mRNA transport</keyword>
<dbReference type="GO" id="GO:0005654">
    <property type="term" value="C:nucleoplasm"/>
    <property type="evidence" value="ECO:0007669"/>
    <property type="project" value="UniProtKB-SubCell"/>
</dbReference>
<evidence type="ECO:0000256" key="1">
    <source>
        <dbReference type="ARBA" id="ARBA00004567"/>
    </source>
</evidence>
<keyword evidence="21" id="KW-1185">Reference proteome</keyword>
<evidence type="ECO:0000259" key="19">
    <source>
        <dbReference type="PROSITE" id="PS51434"/>
    </source>
</evidence>
<dbReference type="EMBL" id="AP029263">
    <property type="protein sequence ID" value="BFF91513.1"/>
    <property type="molecule type" value="Genomic_DNA"/>
</dbReference>
<dbReference type="FunFam" id="1.25.40.690:FF:000004">
    <property type="entry name" value="Nucleoporin 98-96"/>
    <property type="match status" value="1"/>
</dbReference>
<dbReference type="PANTHER" id="PTHR23198:SF6">
    <property type="entry name" value="NUCLEAR PORE COMPLEX PROTEIN NUP98-NUP96"/>
    <property type="match status" value="1"/>
</dbReference>
<keyword evidence="10" id="KW-0068">Autocatalytic cleavage</keyword>
<dbReference type="SUPFAM" id="SSF82215">
    <property type="entry name" value="C-terminal autoproteolytic domain of nucleoporin nup98"/>
    <property type="match status" value="1"/>
</dbReference>
<evidence type="ECO:0000256" key="5">
    <source>
        <dbReference type="ARBA" id="ARBA00013472"/>
    </source>
</evidence>
<feature type="region of interest" description="Disordered" evidence="18">
    <location>
        <begin position="796"/>
        <end position="824"/>
    </location>
</feature>
<dbReference type="GO" id="GO:0006405">
    <property type="term" value="P:RNA export from nucleus"/>
    <property type="evidence" value="ECO:0007669"/>
    <property type="project" value="TreeGrafter"/>
</dbReference>
<accession>A0AAU9EX09</accession>
<organism evidence="20 21">
    <name type="scientific">Drosophila madeirensis</name>
    <name type="common">Fruit fly</name>
    <dbReference type="NCBI Taxonomy" id="30013"/>
    <lineage>
        <taxon>Eukaryota</taxon>
        <taxon>Metazoa</taxon>
        <taxon>Ecdysozoa</taxon>
        <taxon>Arthropoda</taxon>
        <taxon>Hexapoda</taxon>
        <taxon>Insecta</taxon>
        <taxon>Pterygota</taxon>
        <taxon>Neoptera</taxon>
        <taxon>Endopterygota</taxon>
        <taxon>Diptera</taxon>
        <taxon>Brachycera</taxon>
        <taxon>Muscomorpha</taxon>
        <taxon>Ephydroidea</taxon>
        <taxon>Drosophilidae</taxon>
        <taxon>Drosophila</taxon>
        <taxon>Sophophora</taxon>
    </lineage>
</organism>
<keyword evidence="15" id="KW-0906">Nuclear pore complex</keyword>
<feature type="compositionally biased region" description="Basic and acidic residues" evidence="18">
    <location>
        <begin position="774"/>
        <end position="784"/>
    </location>
</feature>
<evidence type="ECO:0000256" key="7">
    <source>
        <dbReference type="ARBA" id="ARBA00022670"/>
    </source>
</evidence>
<evidence type="ECO:0000256" key="6">
    <source>
        <dbReference type="ARBA" id="ARBA00022448"/>
    </source>
</evidence>
<evidence type="ECO:0000256" key="16">
    <source>
        <dbReference type="ARBA" id="ARBA00023136"/>
    </source>
</evidence>
<dbReference type="PANTHER" id="PTHR23198">
    <property type="entry name" value="NUCLEOPORIN"/>
    <property type="match status" value="1"/>
</dbReference>
<dbReference type="Gene3D" id="1.10.10.2360">
    <property type="match status" value="1"/>
</dbReference>
<feature type="region of interest" description="Disordered" evidence="18">
    <location>
        <begin position="386"/>
        <end position="407"/>
    </location>
</feature>
<reference evidence="20 21" key="1">
    <citation type="submission" date="2024-02" db="EMBL/GenBank/DDBJ databases">
        <title>A chromosome-level genome assembly of Drosophila madeirensis, a fruit fly species endemic to Madeira island.</title>
        <authorList>
            <person name="Tomihara K."/>
            <person name="Llopart A."/>
            <person name="Yamamoto D."/>
        </authorList>
    </citation>
    <scope>NUCLEOTIDE SEQUENCE [LARGE SCALE GENOMIC DNA]</scope>
    <source>
        <strain evidence="20 21">RF1</strain>
    </source>
</reference>
<dbReference type="GO" id="GO:0006508">
    <property type="term" value="P:proteolysis"/>
    <property type="evidence" value="ECO:0007669"/>
    <property type="project" value="UniProtKB-KW"/>
</dbReference>
<evidence type="ECO:0000256" key="8">
    <source>
        <dbReference type="ARBA" id="ARBA00022737"/>
    </source>
</evidence>
<evidence type="ECO:0000256" key="11">
    <source>
        <dbReference type="ARBA" id="ARBA00022816"/>
    </source>
</evidence>